<gene>
    <name evidence="1" type="ORF">CCAX7_55640</name>
</gene>
<sequence length="211" mass="24218">MLRFLGTLDPPIAKFPHCLMRSTRGNLETALAHVADTPLWYGAGPLWSYLDRAPDLLADLNRRYPDEDALDDFLATPEASRLWLLPEMQEILKDNIGRYDDNFSFAYPASTPPQILQRVPLKSHTVYHPNGEIHYYSYPSKELYMTESAPKWIEEIGWAYIPFGCEVNYAIFVTGHRMLGANDAVKEALLRQGERVAVLEQGAGRFDWRWL</sequence>
<dbReference type="EMBL" id="AP025739">
    <property type="protein sequence ID" value="BDI33513.1"/>
    <property type="molecule type" value="Genomic_DNA"/>
</dbReference>
<evidence type="ECO:0000313" key="2">
    <source>
        <dbReference type="Proteomes" id="UP000287394"/>
    </source>
</evidence>
<dbReference type="KEGG" id="ccot:CCAX7_55640"/>
<organism evidence="1 2">
    <name type="scientific">Capsulimonas corticalis</name>
    <dbReference type="NCBI Taxonomy" id="2219043"/>
    <lineage>
        <taxon>Bacteria</taxon>
        <taxon>Bacillati</taxon>
        <taxon>Armatimonadota</taxon>
        <taxon>Armatimonadia</taxon>
        <taxon>Capsulimonadales</taxon>
        <taxon>Capsulimonadaceae</taxon>
        <taxon>Capsulimonas</taxon>
    </lineage>
</organism>
<accession>A0A402D0R2</accession>
<keyword evidence="2" id="KW-1185">Reference proteome</keyword>
<name>A0A402D0R2_9BACT</name>
<dbReference type="AlphaFoldDB" id="A0A402D0R2"/>
<evidence type="ECO:0000313" key="1">
    <source>
        <dbReference type="EMBL" id="BDI33513.1"/>
    </source>
</evidence>
<reference evidence="1 2" key="1">
    <citation type="journal article" date="2019" name="Int. J. Syst. Evol. Microbiol.">
        <title>Capsulimonas corticalis gen. nov., sp. nov., an aerobic capsulated bacterium, of a novel bacterial order, Capsulimonadales ord. nov., of the class Armatimonadia of the phylum Armatimonadetes.</title>
        <authorList>
            <person name="Li J."/>
            <person name="Kudo C."/>
            <person name="Tonouchi A."/>
        </authorList>
    </citation>
    <scope>NUCLEOTIDE SEQUENCE [LARGE SCALE GENOMIC DNA]</scope>
    <source>
        <strain evidence="1 2">AX-7</strain>
    </source>
</reference>
<dbReference type="Proteomes" id="UP000287394">
    <property type="component" value="Chromosome"/>
</dbReference>
<protein>
    <submittedName>
        <fullName evidence="1">Uncharacterized protein</fullName>
    </submittedName>
</protein>
<proteinExistence type="predicted"/>
<dbReference type="RefSeq" id="WP_301002298.1">
    <property type="nucleotide sequence ID" value="NZ_AP025739.1"/>
</dbReference>